<dbReference type="AlphaFoldDB" id="W7DX83"/>
<reference evidence="1 2" key="1">
    <citation type="journal article" date="2014" name="Genome Announc.">
        <title>Draft Genome Sequence of Commensalibacter papalotli MX01, a Symbiont Identified from the Guts of Overwintering Monarch Butterflies.</title>
        <authorList>
            <person name="Servin-Garciduenas L.E."/>
            <person name="Sanchez-Quinto A."/>
            <person name="Martinez-Romero E."/>
        </authorList>
    </citation>
    <scope>NUCLEOTIDE SEQUENCE [LARGE SCALE GENOMIC DNA]</scope>
    <source>
        <strain evidence="2">MX-MONARCH01</strain>
    </source>
</reference>
<sequence length="250" mass="29223">MNTNPLYLVLSDDLLLFYFKIKDGLIGSEYLDKQKLHNFFKFYRPHLTNIKQLNRLINNQLIDEARAARLRPTLSKQGFINNLDLEALAHYTILKIILTDTDSEVQIDACCYVNINKTTFDTHYVISKAAGECRNDLLNFLSHVFSKAKSITIFDKHIADKEEFIKFLNLFQESQLTIFMDLKQDVCTKIKTQFAHFTIKQDNHFSKRTNHDRYIIVDNELQIILSSGIEYLFDSTKEITCIFSNYITPN</sequence>
<evidence type="ECO:0000313" key="1">
    <source>
        <dbReference type="EMBL" id="EUK18808.1"/>
    </source>
</evidence>
<comment type="caution">
    <text evidence="1">The sequence shown here is derived from an EMBL/GenBank/DDBJ whole genome shotgun (WGS) entry which is preliminary data.</text>
</comment>
<organism evidence="1 2">
    <name type="scientific">Commensalibacter papalotli</name>
    <name type="common">ex Servin-Garciduenas et al. 2014</name>
    <dbReference type="NCBI Taxonomy" id="1208583"/>
    <lineage>
        <taxon>Bacteria</taxon>
        <taxon>Pseudomonadati</taxon>
        <taxon>Pseudomonadota</taxon>
        <taxon>Alphaproteobacteria</taxon>
        <taxon>Acetobacterales</taxon>
        <taxon>Acetobacteraceae</taxon>
    </lineage>
</organism>
<dbReference type="Proteomes" id="UP000019250">
    <property type="component" value="Unassembled WGS sequence"/>
</dbReference>
<keyword evidence="2" id="KW-1185">Reference proteome</keyword>
<protein>
    <submittedName>
        <fullName evidence="1">Uncharacterized protein</fullName>
    </submittedName>
</protein>
<dbReference type="STRING" id="1208583.COMX_03630"/>
<dbReference type="OrthoDB" id="7068138at2"/>
<proteinExistence type="predicted"/>
<dbReference type="RefSeq" id="WP_034337141.1">
    <property type="nucleotide sequence ID" value="NZ_ATSX01000001.1"/>
</dbReference>
<dbReference type="EMBL" id="ATSX01000001">
    <property type="protein sequence ID" value="EUK18808.1"/>
    <property type="molecule type" value="Genomic_DNA"/>
</dbReference>
<evidence type="ECO:0000313" key="2">
    <source>
        <dbReference type="Proteomes" id="UP000019250"/>
    </source>
</evidence>
<name>W7DX83_9PROT</name>
<accession>W7DX83</accession>
<dbReference type="eggNOG" id="ENOG50332WW">
    <property type="taxonomic scope" value="Bacteria"/>
</dbReference>
<gene>
    <name evidence="1" type="ORF">COMX_03630</name>
</gene>